<name>A0A833HQV8_9FIRM</name>
<dbReference type="OrthoDB" id="1948482at2"/>
<keyword evidence="4" id="KW-0812">Transmembrane</keyword>
<protein>
    <submittedName>
        <fullName evidence="5">Efflux RND transporter periplasmic adaptor subunit</fullName>
    </submittedName>
</protein>
<keyword evidence="4" id="KW-0472">Membrane</keyword>
<feature type="coiled-coil region" evidence="3">
    <location>
        <begin position="136"/>
        <end position="194"/>
    </location>
</feature>
<reference evidence="5 6" key="1">
    <citation type="submission" date="2019-10" db="EMBL/GenBank/DDBJ databases">
        <title>Alkaliphilus serpentinus sp. nov. and Alkaliphilus pronyensis sp. nov., two novel anaerobic alkaliphilic species isolated from the serpentinized-hosted hydrothermal field of the Prony Bay (New Caledonia).</title>
        <authorList>
            <person name="Postec A."/>
        </authorList>
    </citation>
    <scope>NUCLEOTIDE SEQUENCE [LARGE SCALE GENOMIC DNA]</scope>
    <source>
        <strain evidence="5 6">LacT</strain>
    </source>
</reference>
<evidence type="ECO:0000256" key="2">
    <source>
        <dbReference type="ARBA" id="ARBA00023054"/>
    </source>
</evidence>
<dbReference type="PANTHER" id="PTHR32347">
    <property type="entry name" value="EFFLUX SYSTEM COMPONENT YKNX-RELATED"/>
    <property type="match status" value="1"/>
</dbReference>
<proteinExistence type="predicted"/>
<comment type="subcellular location">
    <subcellularLocation>
        <location evidence="1">Cell envelope</location>
    </subcellularLocation>
</comment>
<evidence type="ECO:0000256" key="3">
    <source>
        <dbReference type="SAM" id="Coils"/>
    </source>
</evidence>
<comment type="caution">
    <text evidence="5">The sequence shown here is derived from an EMBL/GenBank/DDBJ whole genome shotgun (WGS) entry which is preliminary data.</text>
</comment>
<feature type="transmembrane region" description="Helical" evidence="4">
    <location>
        <begin position="12"/>
        <end position="35"/>
    </location>
</feature>
<organism evidence="5 6">
    <name type="scientific">Alkaliphilus serpentinus</name>
    <dbReference type="NCBI Taxonomy" id="1482731"/>
    <lineage>
        <taxon>Bacteria</taxon>
        <taxon>Bacillati</taxon>
        <taxon>Bacillota</taxon>
        <taxon>Clostridia</taxon>
        <taxon>Peptostreptococcales</taxon>
        <taxon>Natronincolaceae</taxon>
        <taxon>Alkaliphilus</taxon>
    </lineage>
</organism>
<dbReference type="GO" id="GO:0030313">
    <property type="term" value="C:cell envelope"/>
    <property type="evidence" value="ECO:0007669"/>
    <property type="project" value="UniProtKB-SubCell"/>
</dbReference>
<dbReference type="InterPro" id="IPR050465">
    <property type="entry name" value="UPF0194_transport"/>
</dbReference>
<evidence type="ECO:0000256" key="4">
    <source>
        <dbReference type="SAM" id="Phobius"/>
    </source>
</evidence>
<dbReference type="AlphaFoldDB" id="A0A833HQV8"/>
<sequence>MNSSILKGLKRLSVEFIVLIFILGFFSKTVSGFFITEVQTVRIVKEQNISKTLKLQGAIEPREILKVLLERDIVVDSYFVNVGDRVKEGDPVFKIDPTYGNFISQDPLTDLKLKIENEEMKKERILWNLHREEISIDEIIDTLEKEELNLKDTEILHQAGAIPYADIKRAKERIKDIKADLEKAKSNYEFSQKEAEISLKNIDYIINNYKIEIAHLNIKNEFYSTIDKDGIYYAAASGVILNVNNPKVILRKDTPIVEIAEAEGYDTVKIVGYVNENDQELLELGTSIRFREDSKNKTLDVKLTNISKISQNRLIKIEGIFDEGIKGKPLLGSVLDGTILKNVNGSYVIPKAAIIPTEGFQEGKSGVVYIVEAEEGVLGTKYTAKEIIIIMETIGDLSVAVKGLEAYAENLIINNLSYKIKDGVRVNWK</sequence>
<keyword evidence="6" id="KW-1185">Reference proteome</keyword>
<dbReference type="EMBL" id="WBZB01000008">
    <property type="protein sequence ID" value="KAB3532463.1"/>
    <property type="molecule type" value="Genomic_DNA"/>
</dbReference>
<accession>A0A833HQV8</accession>
<keyword evidence="4" id="KW-1133">Transmembrane helix</keyword>
<gene>
    <name evidence="5" type="ORF">F8153_02175</name>
</gene>
<evidence type="ECO:0000313" key="5">
    <source>
        <dbReference type="EMBL" id="KAB3532463.1"/>
    </source>
</evidence>
<evidence type="ECO:0000313" key="6">
    <source>
        <dbReference type="Proteomes" id="UP000465601"/>
    </source>
</evidence>
<dbReference type="RefSeq" id="WP_151864713.1">
    <property type="nucleotide sequence ID" value="NZ_WBZB01000008.1"/>
</dbReference>
<evidence type="ECO:0000256" key="1">
    <source>
        <dbReference type="ARBA" id="ARBA00004196"/>
    </source>
</evidence>
<keyword evidence="2 3" id="KW-0175">Coiled coil</keyword>
<dbReference type="PANTHER" id="PTHR32347:SF14">
    <property type="entry name" value="EFFLUX SYSTEM COMPONENT YKNX-RELATED"/>
    <property type="match status" value="1"/>
</dbReference>
<dbReference type="Proteomes" id="UP000465601">
    <property type="component" value="Unassembled WGS sequence"/>
</dbReference>